<dbReference type="InterPro" id="IPR003594">
    <property type="entry name" value="HATPase_dom"/>
</dbReference>
<comment type="subcellular location">
    <subcellularLocation>
        <location evidence="2">Cell membrane</location>
    </subcellularLocation>
</comment>
<evidence type="ECO:0000313" key="13">
    <source>
        <dbReference type="Proteomes" id="UP001501710"/>
    </source>
</evidence>
<evidence type="ECO:0000256" key="4">
    <source>
        <dbReference type="ARBA" id="ARBA00022553"/>
    </source>
</evidence>
<dbReference type="Gene3D" id="1.10.287.130">
    <property type="match status" value="1"/>
</dbReference>
<dbReference type="PROSITE" id="PS50109">
    <property type="entry name" value="HIS_KIN"/>
    <property type="match status" value="1"/>
</dbReference>
<evidence type="ECO:0000259" key="11">
    <source>
        <dbReference type="PROSITE" id="PS50109"/>
    </source>
</evidence>
<keyword evidence="8 10" id="KW-1133">Transmembrane helix</keyword>
<dbReference type="InterPro" id="IPR003661">
    <property type="entry name" value="HisK_dim/P_dom"/>
</dbReference>
<feature type="transmembrane region" description="Helical" evidence="10">
    <location>
        <begin position="157"/>
        <end position="180"/>
    </location>
</feature>
<dbReference type="Proteomes" id="UP001501710">
    <property type="component" value="Unassembled WGS sequence"/>
</dbReference>
<dbReference type="InterPro" id="IPR036890">
    <property type="entry name" value="HATPase_C_sf"/>
</dbReference>
<dbReference type="Gene3D" id="3.30.565.10">
    <property type="entry name" value="Histidine kinase-like ATPase, C-terminal domain"/>
    <property type="match status" value="1"/>
</dbReference>
<organism evidence="12 13">
    <name type="scientific">Actinomadura meridiana</name>
    <dbReference type="NCBI Taxonomy" id="559626"/>
    <lineage>
        <taxon>Bacteria</taxon>
        <taxon>Bacillati</taxon>
        <taxon>Actinomycetota</taxon>
        <taxon>Actinomycetes</taxon>
        <taxon>Streptosporangiales</taxon>
        <taxon>Thermomonosporaceae</taxon>
        <taxon>Actinomadura</taxon>
    </lineage>
</organism>
<keyword evidence="6 10" id="KW-0812">Transmembrane</keyword>
<dbReference type="InterPro" id="IPR050428">
    <property type="entry name" value="TCS_sensor_his_kinase"/>
</dbReference>
<keyword evidence="5" id="KW-0808">Transferase</keyword>
<evidence type="ECO:0000256" key="9">
    <source>
        <dbReference type="SAM" id="MobiDB-lite"/>
    </source>
</evidence>
<dbReference type="PANTHER" id="PTHR45436">
    <property type="entry name" value="SENSOR HISTIDINE KINASE YKOH"/>
    <property type="match status" value="1"/>
</dbReference>
<comment type="caution">
    <text evidence="12">The sequence shown here is derived from an EMBL/GenBank/DDBJ whole genome shotgun (WGS) entry which is preliminary data.</text>
</comment>
<comment type="catalytic activity">
    <reaction evidence="1">
        <text>ATP + protein L-histidine = ADP + protein N-phospho-L-histidine.</text>
        <dbReference type="EC" id="2.7.13.3"/>
    </reaction>
</comment>
<proteinExistence type="predicted"/>
<reference evidence="13" key="1">
    <citation type="journal article" date="2019" name="Int. J. Syst. Evol. Microbiol.">
        <title>The Global Catalogue of Microorganisms (GCM) 10K type strain sequencing project: providing services to taxonomists for standard genome sequencing and annotation.</title>
        <authorList>
            <consortium name="The Broad Institute Genomics Platform"/>
            <consortium name="The Broad Institute Genome Sequencing Center for Infectious Disease"/>
            <person name="Wu L."/>
            <person name="Ma J."/>
        </authorList>
    </citation>
    <scope>NUCLEOTIDE SEQUENCE [LARGE SCALE GENOMIC DNA]</scope>
    <source>
        <strain evidence="13">JCM 17440</strain>
    </source>
</reference>
<evidence type="ECO:0000256" key="6">
    <source>
        <dbReference type="ARBA" id="ARBA00022692"/>
    </source>
</evidence>
<feature type="transmembrane region" description="Helical" evidence="10">
    <location>
        <begin position="23"/>
        <end position="46"/>
    </location>
</feature>
<evidence type="ECO:0000313" key="12">
    <source>
        <dbReference type="EMBL" id="GAA4233052.1"/>
    </source>
</evidence>
<feature type="domain" description="Histidine kinase" evidence="11">
    <location>
        <begin position="211"/>
        <end position="409"/>
    </location>
</feature>
<dbReference type="RefSeq" id="WP_344897483.1">
    <property type="nucleotide sequence ID" value="NZ_BAABAS010000006.1"/>
</dbReference>
<dbReference type="Pfam" id="PF02518">
    <property type="entry name" value="HATPase_c"/>
    <property type="match status" value="1"/>
</dbReference>
<evidence type="ECO:0000256" key="5">
    <source>
        <dbReference type="ARBA" id="ARBA00022679"/>
    </source>
</evidence>
<accession>A0ABP8C3H2</accession>
<dbReference type="EMBL" id="BAABAS010000006">
    <property type="protein sequence ID" value="GAA4233052.1"/>
    <property type="molecule type" value="Genomic_DNA"/>
</dbReference>
<keyword evidence="7" id="KW-0418">Kinase</keyword>
<evidence type="ECO:0000256" key="7">
    <source>
        <dbReference type="ARBA" id="ARBA00022777"/>
    </source>
</evidence>
<evidence type="ECO:0000256" key="2">
    <source>
        <dbReference type="ARBA" id="ARBA00004236"/>
    </source>
</evidence>
<keyword evidence="13" id="KW-1185">Reference proteome</keyword>
<keyword evidence="4" id="KW-0597">Phosphoprotein</keyword>
<evidence type="ECO:0000256" key="1">
    <source>
        <dbReference type="ARBA" id="ARBA00000085"/>
    </source>
</evidence>
<sequence length="432" mass="45897">MDSISGPDRLPAASMSTPLSRCLLGWVVGITALAVLVCAVPLTFAVQRFYNDEAITHLDHVARALQASRPAASMDRDAPLGTASAIVGMYGQNGRLVLGQGPPVSSAASLCQDGRMHDTVEDGQYTATAPLLHPAGRITVVRVGIPSARIHHQTECAWALIGCVAFVLLLLAAAAAHLVAGRMVRPVRRLAAETAQRLEDALHRERAFSSDVAHQLRTPLTRLLLGLEAATRRPGDPRTAIRTALDRGWSLADIVEDMLHLARDTQPRERLDPARLVQETYRRRAPDVAAAGRRLAVAVHRPLPPVHASATALIQILNVLIDNALAHGAGTITLTAHLVESGVAVDVMDEGPGPDPDDDVFRRVPDDGAVVRHRIGLALARSLARAEGGCLHLSGSGPTVFSLVLRAAPGSEPPVPGPPRGPRRGDRDVRDG</sequence>
<dbReference type="Pfam" id="PF00512">
    <property type="entry name" value="HisKA"/>
    <property type="match status" value="1"/>
</dbReference>
<dbReference type="SMART" id="SM00387">
    <property type="entry name" value="HATPase_c"/>
    <property type="match status" value="1"/>
</dbReference>
<evidence type="ECO:0000256" key="8">
    <source>
        <dbReference type="ARBA" id="ARBA00022989"/>
    </source>
</evidence>
<keyword evidence="10" id="KW-0472">Membrane</keyword>
<dbReference type="PANTHER" id="PTHR45436:SF5">
    <property type="entry name" value="SENSOR HISTIDINE KINASE TRCS"/>
    <property type="match status" value="1"/>
</dbReference>
<evidence type="ECO:0000256" key="3">
    <source>
        <dbReference type="ARBA" id="ARBA00012438"/>
    </source>
</evidence>
<gene>
    <name evidence="12" type="ORF">GCM10022254_34530</name>
</gene>
<dbReference type="SUPFAM" id="SSF47384">
    <property type="entry name" value="Homodimeric domain of signal transducing histidine kinase"/>
    <property type="match status" value="1"/>
</dbReference>
<feature type="compositionally biased region" description="Pro residues" evidence="9">
    <location>
        <begin position="411"/>
        <end position="420"/>
    </location>
</feature>
<feature type="region of interest" description="Disordered" evidence="9">
    <location>
        <begin position="408"/>
        <end position="432"/>
    </location>
</feature>
<name>A0ABP8C3H2_9ACTN</name>
<dbReference type="InterPro" id="IPR005467">
    <property type="entry name" value="His_kinase_dom"/>
</dbReference>
<dbReference type="SMART" id="SM00388">
    <property type="entry name" value="HisKA"/>
    <property type="match status" value="1"/>
</dbReference>
<dbReference type="EC" id="2.7.13.3" evidence="3"/>
<evidence type="ECO:0000256" key="10">
    <source>
        <dbReference type="SAM" id="Phobius"/>
    </source>
</evidence>
<protein>
    <recommendedName>
        <fullName evidence="3">histidine kinase</fullName>
        <ecNumber evidence="3">2.7.13.3</ecNumber>
    </recommendedName>
</protein>
<dbReference type="InterPro" id="IPR036097">
    <property type="entry name" value="HisK_dim/P_sf"/>
</dbReference>
<dbReference type="SUPFAM" id="SSF55874">
    <property type="entry name" value="ATPase domain of HSP90 chaperone/DNA topoisomerase II/histidine kinase"/>
    <property type="match status" value="1"/>
</dbReference>
<feature type="compositionally biased region" description="Basic and acidic residues" evidence="9">
    <location>
        <begin position="423"/>
        <end position="432"/>
    </location>
</feature>